<sequence>KLASFLSMKGSFDGKELISKETWEKAHSEPTRDWDPMLGANTRFTLGGFCQFV</sequence>
<keyword evidence="2" id="KW-1185">Reference proteome</keyword>
<organism evidence="1 2">
    <name type="scientific">Caligus rogercresseyi</name>
    <name type="common">Sea louse</name>
    <dbReference type="NCBI Taxonomy" id="217165"/>
    <lineage>
        <taxon>Eukaryota</taxon>
        <taxon>Metazoa</taxon>
        <taxon>Ecdysozoa</taxon>
        <taxon>Arthropoda</taxon>
        <taxon>Crustacea</taxon>
        <taxon>Multicrustacea</taxon>
        <taxon>Hexanauplia</taxon>
        <taxon>Copepoda</taxon>
        <taxon>Siphonostomatoida</taxon>
        <taxon>Caligidae</taxon>
        <taxon>Caligus</taxon>
    </lineage>
</organism>
<accession>A0A7T8H143</accession>
<name>A0A7T8H143_CALRO</name>
<gene>
    <name evidence="1" type="ORF">FKW44_016014</name>
</gene>
<dbReference type="EMBL" id="CP045899">
    <property type="protein sequence ID" value="QQP41594.1"/>
    <property type="molecule type" value="Genomic_DNA"/>
</dbReference>
<proteinExistence type="predicted"/>
<feature type="non-terminal residue" evidence="1">
    <location>
        <position position="1"/>
    </location>
</feature>
<dbReference type="AlphaFoldDB" id="A0A7T8H143"/>
<evidence type="ECO:0000313" key="2">
    <source>
        <dbReference type="Proteomes" id="UP000595437"/>
    </source>
</evidence>
<evidence type="ECO:0000313" key="1">
    <source>
        <dbReference type="EMBL" id="QQP41594.1"/>
    </source>
</evidence>
<reference evidence="2" key="1">
    <citation type="submission" date="2021-01" db="EMBL/GenBank/DDBJ databases">
        <title>Caligus Genome Assembly.</title>
        <authorList>
            <person name="Gallardo-Escarate C."/>
        </authorList>
    </citation>
    <scope>NUCLEOTIDE SEQUENCE [LARGE SCALE GENOMIC DNA]</scope>
</reference>
<protein>
    <submittedName>
        <fullName evidence="1">Uncharacterized protein</fullName>
    </submittedName>
</protein>
<dbReference type="Proteomes" id="UP000595437">
    <property type="component" value="Chromosome 10"/>
</dbReference>